<dbReference type="Pfam" id="PF04493">
    <property type="entry name" value="Endonuclease_5"/>
    <property type="match status" value="1"/>
</dbReference>
<keyword evidence="4 6" id="KW-0255">Endonuclease</keyword>
<dbReference type="CDD" id="cd06559">
    <property type="entry name" value="Endonuclease_V"/>
    <property type="match status" value="1"/>
</dbReference>
<dbReference type="RefSeq" id="WP_380667941.1">
    <property type="nucleotide sequence ID" value="NZ_JBHTCJ010000005.1"/>
</dbReference>
<evidence type="ECO:0000256" key="6">
    <source>
        <dbReference type="HAMAP-Rule" id="MF_00801"/>
    </source>
</evidence>
<dbReference type="PANTHER" id="PTHR28511">
    <property type="entry name" value="ENDONUCLEASE V"/>
    <property type="match status" value="1"/>
</dbReference>
<evidence type="ECO:0000256" key="4">
    <source>
        <dbReference type="ARBA" id="ARBA00022759"/>
    </source>
</evidence>
<keyword evidence="5 6" id="KW-0378">Hydrolase</keyword>
<accession>A0ABW2LKW2</accession>
<comment type="similarity">
    <text evidence="6">Belongs to the endonuclease V family.</text>
</comment>
<evidence type="ECO:0000256" key="3">
    <source>
        <dbReference type="ARBA" id="ARBA00022722"/>
    </source>
</evidence>
<comment type="catalytic activity">
    <reaction evidence="6">
        <text>Endonucleolytic cleavage at apurinic or apyrimidinic sites to products with a 5'-phosphate.</text>
        <dbReference type="EC" id="3.1.21.7"/>
    </reaction>
</comment>
<organism evidence="7 8">
    <name type="scientific">Saccharopolyspora griseoalba</name>
    <dbReference type="NCBI Taxonomy" id="1431848"/>
    <lineage>
        <taxon>Bacteria</taxon>
        <taxon>Bacillati</taxon>
        <taxon>Actinomycetota</taxon>
        <taxon>Actinomycetes</taxon>
        <taxon>Pseudonocardiales</taxon>
        <taxon>Pseudonocardiaceae</taxon>
        <taxon>Saccharopolyspora</taxon>
    </lineage>
</organism>
<keyword evidence="2 6" id="KW-0963">Cytoplasm</keyword>
<dbReference type="InterPro" id="IPR007581">
    <property type="entry name" value="Endonuclease-V"/>
</dbReference>
<dbReference type="Gene3D" id="3.30.2170.10">
    <property type="entry name" value="archaeoglobus fulgidus dsm 4304 superfamily"/>
    <property type="match status" value="1"/>
</dbReference>
<comment type="function">
    <text evidence="6">DNA repair enzyme involved in the repair of deaminated bases. Selectively cleaves double-stranded DNA at the second phosphodiester bond 3' to a deoxyinosine leaving behind the intact lesion on the nicked DNA.</text>
</comment>
<keyword evidence="6" id="KW-0234">DNA repair</keyword>
<reference evidence="8" key="1">
    <citation type="journal article" date="2019" name="Int. J. Syst. Evol. Microbiol.">
        <title>The Global Catalogue of Microorganisms (GCM) 10K type strain sequencing project: providing services to taxonomists for standard genome sequencing and annotation.</title>
        <authorList>
            <consortium name="The Broad Institute Genomics Platform"/>
            <consortium name="The Broad Institute Genome Sequencing Center for Infectious Disease"/>
            <person name="Wu L."/>
            <person name="Ma J."/>
        </authorList>
    </citation>
    <scope>NUCLEOTIDE SEQUENCE [LARGE SCALE GENOMIC DNA]</scope>
    <source>
        <strain evidence="8">WLHS5</strain>
    </source>
</reference>
<keyword evidence="3 6" id="KW-0540">Nuclease</keyword>
<gene>
    <name evidence="6" type="primary">nfi</name>
    <name evidence="7" type="ORF">ACFQRI_12610</name>
</gene>
<feature type="binding site" evidence="6">
    <location>
        <position position="43"/>
    </location>
    <ligand>
        <name>Mg(2+)</name>
        <dbReference type="ChEBI" id="CHEBI:18420"/>
    </ligand>
</feature>
<evidence type="ECO:0000256" key="1">
    <source>
        <dbReference type="ARBA" id="ARBA00004496"/>
    </source>
</evidence>
<evidence type="ECO:0000313" key="7">
    <source>
        <dbReference type="EMBL" id="MFC7342250.1"/>
    </source>
</evidence>
<keyword evidence="6" id="KW-0479">Metal-binding</keyword>
<keyword evidence="6" id="KW-0227">DNA damage</keyword>
<dbReference type="EC" id="3.1.21.7" evidence="6"/>
<proteinExistence type="inferred from homology"/>
<dbReference type="EMBL" id="JBHTCJ010000005">
    <property type="protein sequence ID" value="MFC7342250.1"/>
    <property type="molecule type" value="Genomic_DNA"/>
</dbReference>
<evidence type="ECO:0000256" key="5">
    <source>
        <dbReference type="ARBA" id="ARBA00022801"/>
    </source>
</evidence>
<name>A0ABW2LKW2_9PSEU</name>
<evidence type="ECO:0000256" key="2">
    <source>
        <dbReference type="ARBA" id="ARBA00022490"/>
    </source>
</evidence>
<dbReference type="HAMAP" id="MF_00801">
    <property type="entry name" value="Endonuclease_5"/>
    <property type="match status" value="1"/>
</dbReference>
<evidence type="ECO:0000313" key="8">
    <source>
        <dbReference type="Proteomes" id="UP001596504"/>
    </source>
</evidence>
<sequence>MIEVREHERPSTVSEAVAVQQRLRPLVRFDGQPAEVRTAAGLDVAYDESSDELVAAVAVLDVPALSVVDSTVVRGRAEFPYVPGLFAFREAPPLLAALQQLSVVPDVLVCDGQGLAHPRRFGLACHLGVLTDLPAIGVGKTPMGRFDPPGEPRGAWTSIEMDGEEVGRALRTQEHVKPVFVSVGHRYALDAACDLVLGLAPKYRLPETTRAADQLGRRAG</sequence>
<dbReference type="Proteomes" id="UP001596504">
    <property type="component" value="Unassembled WGS sequence"/>
</dbReference>
<feature type="site" description="Interaction with target DNA" evidence="6">
    <location>
        <position position="81"/>
    </location>
</feature>
<keyword evidence="6" id="KW-0460">Magnesium</keyword>
<comment type="caution">
    <text evidence="7">The sequence shown here is derived from an EMBL/GenBank/DDBJ whole genome shotgun (WGS) entry which is preliminary data.</text>
</comment>
<dbReference type="GO" id="GO:0004519">
    <property type="term" value="F:endonuclease activity"/>
    <property type="evidence" value="ECO:0007669"/>
    <property type="project" value="UniProtKB-KW"/>
</dbReference>
<feature type="binding site" evidence="6">
    <location>
        <position position="111"/>
    </location>
    <ligand>
        <name>Mg(2+)</name>
        <dbReference type="ChEBI" id="CHEBI:18420"/>
    </ligand>
</feature>
<comment type="subcellular location">
    <subcellularLocation>
        <location evidence="1 6">Cytoplasm</location>
    </subcellularLocation>
</comment>
<keyword evidence="8" id="KW-1185">Reference proteome</keyword>
<dbReference type="PANTHER" id="PTHR28511:SF1">
    <property type="entry name" value="ENDONUCLEASE V"/>
    <property type="match status" value="1"/>
</dbReference>
<protein>
    <recommendedName>
        <fullName evidence="6">Endonuclease V</fullName>
        <ecNumber evidence="6">3.1.21.7</ecNumber>
    </recommendedName>
    <alternativeName>
        <fullName evidence="6">Deoxyinosine 3'endonuclease</fullName>
    </alternativeName>
    <alternativeName>
        <fullName evidence="6">Deoxyribonuclease V</fullName>
        <shortName evidence="6">DNase V</shortName>
    </alternativeName>
</protein>
<comment type="cofactor">
    <cofactor evidence="6">
        <name>Mg(2+)</name>
        <dbReference type="ChEBI" id="CHEBI:18420"/>
    </cofactor>
</comment>